<dbReference type="PANTHER" id="PTHR36924">
    <property type="entry name" value="ANTITOXIN HIGA-1"/>
    <property type="match status" value="1"/>
</dbReference>
<name>A0A0P6X3P4_9CHLR</name>
<accession>A0A0P6X3P4</accession>
<gene>
    <name evidence="3" type="ORF">AC812_03255</name>
</gene>
<evidence type="ECO:0000256" key="1">
    <source>
        <dbReference type="ARBA" id="ARBA00023125"/>
    </source>
</evidence>
<dbReference type="GO" id="GO:0003677">
    <property type="term" value="F:DNA binding"/>
    <property type="evidence" value="ECO:0007669"/>
    <property type="project" value="UniProtKB-KW"/>
</dbReference>
<keyword evidence="4" id="KW-1185">Reference proteome</keyword>
<dbReference type="Gene3D" id="1.10.260.40">
    <property type="entry name" value="lambda repressor-like DNA-binding domains"/>
    <property type="match status" value="1"/>
</dbReference>
<dbReference type="InterPro" id="IPR013430">
    <property type="entry name" value="Toxin_antidote_HigA"/>
</dbReference>
<sequence>MTEKLPPIHPGEVLLEEFLKPMNLSQHRLAIEIGVDPRRINEIVLGERSITADTALRLGRYFGVSPQFWMGLQAEYDLDVALDHLGERLEREVRPRRSAPTAV</sequence>
<dbReference type="InterPro" id="IPR010982">
    <property type="entry name" value="Lambda_DNA-bd_dom_sf"/>
</dbReference>
<organism evidence="3 4">
    <name type="scientific">Bellilinea caldifistulae</name>
    <dbReference type="NCBI Taxonomy" id="360411"/>
    <lineage>
        <taxon>Bacteria</taxon>
        <taxon>Bacillati</taxon>
        <taxon>Chloroflexota</taxon>
        <taxon>Anaerolineae</taxon>
        <taxon>Anaerolineales</taxon>
        <taxon>Anaerolineaceae</taxon>
        <taxon>Bellilinea</taxon>
    </lineage>
</organism>
<dbReference type="InterPro" id="IPR001387">
    <property type="entry name" value="Cro/C1-type_HTH"/>
</dbReference>
<dbReference type="OrthoDB" id="9798100at2"/>
<evidence type="ECO:0000259" key="2">
    <source>
        <dbReference type="PROSITE" id="PS50943"/>
    </source>
</evidence>
<dbReference type="PROSITE" id="PS50943">
    <property type="entry name" value="HTH_CROC1"/>
    <property type="match status" value="1"/>
</dbReference>
<dbReference type="PANTHER" id="PTHR36924:SF1">
    <property type="entry name" value="ANTITOXIN HIGA-1"/>
    <property type="match status" value="1"/>
</dbReference>
<dbReference type="RefSeq" id="WP_061913676.1">
    <property type="nucleotide sequence ID" value="NZ_DF967971.1"/>
</dbReference>
<proteinExistence type="predicted"/>
<evidence type="ECO:0000313" key="4">
    <source>
        <dbReference type="Proteomes" id="UP000050514"/>
    </source>
</evidence>
<dbReference type="SMART" id="SM00530">
    <property type="entry name" value="HTH_XRE"/>
    <property type="match status" value="1"/>
</dbReference>
<comment type="caution">
    <text evidence="3">The sequence shown here is derived from an EMBL/GenBank/DDBJ whole genome shotgun (WGS) entry which is preliminary data.</text>
</comment>
<keyword evidence="1" id="KW-0238">DNA-binding</keyword>
<dbReference type="SUPFAM" id="SSF47413">
    <property type="entry name" value="lambda repressor-like DNA-binding domains"/>
    <property type="match status" value="1"/>
</dbReference>
<dbReference type="Proteomes" id="UP000050514">
    <property type="component" value="Unassembled WGS sequence"/>
</dbReference>
<dbReference type="EMBL" id="LGHJ01000009">
    <property type="protein sequence ID" value="KPL77567.1"/>
    <property type="molecule type" value="Genomic_DNA"/>
</dbReference>
<reference evidence="3 4" key="1">
    <citation type="submission" date="2015-07" db="EMBL/GenBank/DDBJ databases">
        <title>Draft genome of Bellilinea caldifistulae DSM 17877.</title>
        <authorList>
            <person name="Hemp J."/>
            <person name="Ward L.M."/>
            <person name="Pace L.A."/>
            <person name="Fischer W.W."/>
        </authorList>
    </citation>
    <scope>NUCLEOTIDE SEQUENCE [LARGE SCALE GENOMIC DNA]</scope>
    <source>
        <strain evidence="3 4">GOMI-1</strain>
    </source>
</reference>
<dbReference type="NCBIfam" id="TIGR02607">
    <property type="entry name" value="antidote_HigA"/>
    <property type="match status" value="1"/>
</dbReference>
<protein>
    <recommendedName>
        <fullName evidence="2">HTH cro/C1-type domain-containing protein</fullName>
    </recommendedName>
</protein>
<dbReference type="PATRIC" id="fig|360411.5.peg.3529"/>
<dbReference type="Pfam" id="PF01381">
    <property type="entry name" value="HTH_3"/>
    <property type="match status" value="1"/>
</dbReference>
<dbReference type="CDD" id="cd00093">
    <property type="entry name" value="HTH_XRE"/>
    <property type="match status" value="1"/>
</dbReference>
<dbReference type="AlphaFoldDB" id="A0A0P6X3P4"/>
<dbReference type="STRING" id="360411.AC812_03255"/>
<evidence type="ECO:0000313" key="3">
    <source>
        <dbReference type="EMBL" id="KPL77567.1"/>
    </source>
</evidence>
<feature type="domain" description="HTH cro/C1-type" evidence="2">
    <location>
        <begin position="15"/>
        <end position="69"/>
    </location>
</feature>